<dbReference type="KEGG" id="hst:105188828"/>
<comment type="catalytic activity">
    <reaction evidence="1">
        <text>Endonucleolytic cleavage of RNA, removing 5'-extranucleotides from tRNA precursor.</text>
        <dbReference type="EC" id="3.1.26.5"/>
    </reaction>
</comment>
<proteinExistence type="inferred from homology"/>
<name>E2C157_HARSA</name>
<evidence type="ECO:0000256" key="5">
    <source>
        <dbReference type="ARBA" id="ARBA00012179"/>
    </source>
</evidence>
<evidence type="ECO:0000256" key="14">
    <source>
        <dbReference type="ARBA" id="ARBA00044536"/>
    </source>
</evidence>
<evidence type="ECO:0000256" key="2">
    <source>
        <dbReference type="ARBA" id="ARBA00001946"/>
    </source>
</evidence>
<feature type="domain" description="PRORP" evidence="16">
    <location>
        <begin position="292"/>
        <end position="522"/>
    </location>
</feature>
<evidence type="ECO:0000256" key="4">
    <source>
        <dbReference type="ARBA" id="ARBA00007626"/>
    </source>
</evidence>
<evidence type="ECO:0000256" key="8">
    <source>
        <dbReference type="ARBA" id="ARBA00022723"/>
    </source>
</evidence>
<dbReference type="InterPro" id="IPR033495">
    <property type="entry name" value="MRPP3_PIN_dom"/>
</dbReference>
<evidence type="ECO:0000313" key="18">
    <source>
        <dbReference type="Proteomes" id="UP000008237"/>
    </source>
</evidence>
<dbReference type="PANTHER" id="PTHR13547:SF1">
    <property type="entry name" value="MITOCHONDRIAL RIBONUCLEASE P CATALYTIC SUBUNIT"/>
    <property type="match status" value="1"/>
</dbReference>
<keyword evidence="6" id="KW-0819">tRNA processing</keyword>
<evidence type="ECO:0000256" key="6">
    <source>
        <dbReference type="ARBA" id="ARBA00022694"/>
    </source>
</evidence>
<dbReference type="PANTHER" id="PTHR13547">
    <property type="match status" value="1"/>
</dbReference>
<keyword evidence="13" id="KW-0496">Mitochondrion</keyword>
<comment type="subcellular location">
    <subcellularLocation>
        <location evidence="3">Mitochondrion</location>
    </subcellularLocation>
</comment>
<organism evidence="18">
    <name type="scientific">Harpegnathos saltator</name>
    <name type="common">Jerdon's jumping ant</name>
    <dbReference type="NCBI Taxonomy" id="610380"/>
    <lineage>
        <taxon>Eukaryota</taxon>
        <taxon>Metazoa</taxon>
        <taxon>Ecdysozoa</taxon>
        <taxon>Arthropoda</taxon>
        <taxon>Hexapoda</taxon>
        <taxon>Insecta</taxon>
        <taxon>Pterygota</taxon>
        <taxon>Neoptera</taxon>
        <taxon>Endopterygota</taxon>
        <taxon>Hymenoptera</taxon>
        <taxon>Apocrita</taxon>
        <taxon>Aculeata</taxon>
        <taxon>Formicoidea</taxon>
        <taxon>Formicidae</taxon>
        <taxon>Ponerinae</taxon>
        <taxon>Ponerini</taxon>
        <taxon>Harpegnathos</taxon>
    </lineage>
</organism>
<protein>
    <recommendedName>
        <fullName evidence="14">Mitochondrial ribonuclease P catalytic subunit</fullName>
        <ecNumber evidence="5">3.1.26.5</ecNumber>
    </recommendedName>
    <alternativeName>
        <fullName evidence="15">Mitochondrial ribonuclease P protein 3</fullName>
    </alternativeName>
</protein>
<reference evidence="17 18" key="1">
    <citation type="journal article" date="2010" name="Science">
        <title>Genomic comparison of the ants Camponotus floridanus and Harpegnathos saltator.</title>
        <authorList>
            <person name="Bonasio R."/>
            <person name="Zhang G."/>
            <person name="Ye C."/>
            <person name="Mutti N.S."/>
            <person name="Fang X."/>
            <person name="Qin N."/>
            <person name="Donahue G."/>
            <person name="Yang P."/>
            <person name="Li Q."/>
            <person name="Li C."/>
            <person name="Zhang P."/>
            <person name="Huang Z."/>
            <person name="Berger S.L."/>
            <person name="Reinberg D."/>
            <person name="Wang J."/>
            <person name="Liebig J."/>
        </authorList>
    </citation>
    <scope>NUCLEOTIDE SEQUENCE [LARGE SCALE GENOMIC DNA]</scope>
    <source>
        <strain evidence="17 18">R22 G/1</strain>
    </source>
</reference>
<evidence type="ECO:0000256" key="11">
    <source>
        <dbReference type="ARBA" id="ARBA00022842"/>
    </source>
</evidence>
<dbReference type="GO" id="GO:0001682">
    <property type="term" value="P:tRNA 5'-leader removal"/>
    <property type="evidence" value="ECO:0007669"/>
    <property type="project" value="TreeGrafter"/>
</dbReference>
<dbReference type="InterPro" id="IPR011990">
    <property type="entry name" value="TPR-like_helical_dom_sf"/>
</dbReference>
<sequence>MAVYHRLYRLLGSWNSWSSKYQRRVLHQESYNENSNSFTTRSRKVFYLKDIINTYPNLYNKITREDLSSTDWQTIRESILQYPPVTAITIDSTIMDLCLQEFHVDKAMEYFQFLKEHNYPLNIAIIGKYLRLFALKSDRLTDADKQEIIATYNALLKKHPYLDSITAEQCIIGLCLTDEWEKSEEIIKILKFTSMPGTTVYSAIASAAFLHDKPDVGWDAMRRILLRKLTPQEIAYTSYLRYCERSKELFDNRLEKMFTFWADNGEKTYNYILNTYAQAAKNHSWSAAPTYISKGGKCSKCSMQLSDLSFNQNIFQDLVNAFMKKVIVGSNIYYKSHPKELEKFIEFIARTKPYDVVIDGLNVTYAMTKGVAKPNTLVDVVKYFVKRKQKVLVLTRKHQKKLSVLEYIQKYAFVFWTNNLSSDDPYILYATLASGEKAIFVSSDLMRQHKYLLGDNRLQWEFKKWQCSHQYFVRSSGNQFKIISPFNFMPHAQKNSNSWHIPYLSDTSTNAETYEFPDKWYCFHKMHNKNKKDQY</sequence>
<dbReference type="GO" id="GO:0046872">
    <property type="term" value="F:metal ion binding"/>
    <property type="evidence" value="ECO:0007669"/>
    <property type="project" value="UniProtKB-KW"/>
</dbReference>
<keyword evidence="7" id="KW-0540">Nuclease</keyword>
<keyword evidence="10" id="KW-0862">Zinc</keyword>
<dbReference type="GO" id="GO:0097745">
    <property type="term" value="P:mitochondrial tRNA 5'-end processing"/>
    <property type="evidence" value="ECO:0007669"/>
    <property type="project" value="TreeGrafter"/>
</dbReference>
<gene>
    <name evidence="17" type="ORF">EAI_07567</name>
</gene>
<keyword evidence="9" id="KW-0378">Hydrolase</keyword>
<keyword evidence="11" id="KW-0460">Magnesium</keyword>
<evidence type="ECO:0000256" key="7">
    <source>
        <dbReference type="ARBA" id="ARBA00022722"/>
    </source>
</evidence>
<evidence type="ECO:0000256" key="9">
    <source>
        <dbReference type="ARBA" id="ARBA00022801"/>
    </source>
</evidence>
<dbReference type="OMA" id="VKEPIRY"/>
<dbReference type="OrthoDB" id="46913at2759"/>
<keyword evidence="18" id="KW-1185">Reference proteome</keyword>
<dbReference type="InterPro" id="IPR031595">
    <property type="entry name" value="PRORP_C"/>
</dbReference>
<dbReference type="CDD" id="cd18718">
    <property type="entry name" value="PIN_PRORP"/>
    <property type="match status" value="1"/>
</dbReference>
<dbReference type="STRING" id="610380.E2C157"/>
<keyword evidence="12" id="KW-0809">Transit peptide</keyword>
<evidence type="ECO:0000259" key="16">
    <source>
        <dbReference type="Pfam" id="PF16953"/>
    </source>
</evidence>
<evidence type="ECO:0000256" key="15">
    <source>
        <dbReference type="ARBA" id="ARBA00044559"/>
    </source>
</evidence>
<dbReference type="PhylomeDB" id="E2C157"/>
<comment type="cofactor">
    <cofactor evidence="2">
        <name>Mg(2+)</name>
        <dbReference type="ChEBI" id="CHEBI:18420"/>
    </cofactor>
</comment>
<evidence type="ECO:0000256" key="10">
    <source>
        <dbReference type="ARBA" id="ARBA00022833"/>
    </source>
</evidence>
<dbReference type="Gene3D" id="3.40.50.11980">
    <property type="match status" value="1"/>
</dbReference>
<keyword evidence="8" id="KW-0479">Metal-binding</keyword>
<dbReference type="Proteomes" id="UP000008237">
    <property type="component" value="Unassembled WGS sequence"/>
</dbReference>
<dbReference type="GO" id="GO:0030678">
    <property type="term" value="C:mitochondrial ribonuclease P complex"/>
    <property type="evidence" value="ECO:0007669"/>
    <property type="project" value="TreeGrafter"/>
</dbReference>
<accession>E2C157</accession>
<evidence type="ECO:0000256" key="3">
    <source>
        <dbReference type="ARBA" id="ARBA00004173"/>
    </source>
</evidence>
<dbReference type="InParanoid" id="E2C157"/>
<dbReference type="Pfam" id="PF16953">
    <property type="entry name" value="PRORP"/>
    <property type="match status" value="1"/>
</dbReference>
<evidence type="ECO:0000313" key="17">
    <source>
        <dbReference type="EMBL" id="EFN78378.1"/>
    </source>
</evidence>
<dbReference type="EMBL" id="GL451853">
    <property type="protein sequence ID" value="EFN78378.1"/>
    <property type="molecule type" value="Genomic_DNA"/>
</dbReference>
<dbReference type="Gene3D" id="1.25.40.10">
    <property type="entry name" value="Tetratricopeptide repeat domain"/>
    <property type="match status" value="1"/>
</dbReference>
<dbReference type="AlphaFoldDB" id="E2C157"/>
<dbReference type="GO" id="GO:0004526">
    <property type="term" value="F:ribonuclease P activity"/>
    <property type="evidence" value="ECO:0007669"/>
    <property type="project" value="UniProtKB-EC"/>
</dbReference>
<evidence type="ECO:0000256" key="1">
    <source>
        <dbReference type="ARBA" id="ARBA00000928"/>
    </source>
</evidence>
<evidence type="ECO:0000256" key="12">
    <source>
        <dbReference type="ARBA" id="ARBA00022946"/>
    </source>
</evidence>
<dbReference type="EC" id="3.1.26.5" evidence="5"/>
<comment type="similarity">
    <text evidence="4">Belongs to the PPR family. P subfamily.</text>
</comment>
<dbReference type="FunCoup" id="E2C157">
    <property type="interactions" value="1288"/>
</dbReference>
<evidence type="ECO:0000256" key="13">
    <source>
        <dbReference type="ARBA" id="ARBA00023128"/>
    </source>
</evidence>